<dbReference type="Proteomes" id="UP000494040">
    <property type="component" value="Unassembled WGS sequence"/>
</dbReference>
<evidence type="ECO:0008006" key="6">
    <source>
        <dbReference type="Google" id="ProtNLM"/>
    </source>
</evidence>
<dbReference type="GO" id="GO:0006261">
    <property type="term" value="P:DNA-templated DNA replication"/>
    <property type="evidence" value="ECO:0007669"/>
    <property type="project" value="TreeGrafter"/>
</dbReference>
<organism evidence="4 5">
    <name type="scientific">Cimex lectularius</name>
    <name type="common">Bed bug</name>
    <name type="synonym">Acanthia lectularia</name>
    <dbReference type="NCBI Taxonomy" id="79782"/>
    <lineage>
        <taxon>Eukaryota</taxon>
        <taxon>Metazoa</taxon>
        <taxon>Ecdysozoa</taxon>
        <taxon>Arthropoda</taxon>
        <taxon>Hexapoda</taxon>
        <taxon>Insecta</taxon>
        <taxon>Pterygota</taxon>
        <taxon>Neoptera</taxon>
        <taxon>Paraneoptera</taxon>
        <taxon>Hemiptera</taxon>
        <taxon>Heteroptera</taxon>
        <taxon>Panheteroptera</taxon>
        <taxon>Cimicomorpha</taxon>
        <taxon>Cimicidae</taxon>
        <taxon>Cimex</taxon>
    </lineage>
</organism>
<dbReference type="InterPro" id="IPR015943">
    <property type="entry name" value="WD40/YVTN_repeat-like_dom_sf"/>
</dbReference>
<dbReference type="InterPro" id="IPR036322">
    <property type="entry name" value="WD40_repeat_dom_sf"/>
</dbReference>
<dbReference type="PANTHER" id="PTHR18763:SF0">
    <property type="entry name" value="WD REPEAT-CONTAINING PROTEIN 18"/>
    <property type="match status" value="1"/>
</dbReference>
<dbReference type="OMA" id="KYCIWEI"/>
<dbReference type="GO" id="GO:0120330">
    <property type="term" value="C:rixosome complex"/>
    <property type="evidence" value="ECO:0007669"/>
    <property type="project" value="TreeGrafter"/>
</dbReference>
<dbReference type="RefSeq" id="XP_014260152.1">
    <property type="nucleotide sequence ID" value="XM_014404666.2"/>
</dbReference>
<dbReference type="InterPro" id="IPR020472">
    <property type="entry name" value="WD40_PAC1"/>
</dbReference>
<sequence length="406" mass="44466">MHTETVVIISSSDSKLEIANAWDAYTGTCLMSYKGDAVPAQHGLAVSGGCMMICNKGKAQMPVWALSEQHAMNKRIVAPGGVNAIAMSPVRGEYIAVAVRETLYIYHASTGALMGFGSAHFQNVSLITFSSDSMLVASGGEDGLVTLWNLIDMNAVDSPTKPRQTLSAHSLSVIGLNFYGFKLLSCSADKTVGIFDINSGTQFLSVSLDKVPTSFTAAQEKMFIGGHNGTISELEFSSLIGHSMSRISNDEIQTMCLHEDVVTSLTHSPDQQILISASTDQTIKLWHIQCRNLVRTIKTKSPVINVVCFETLKSVFTAHYRALNISNFKHTDDDSVELNLSHRTDLPVLNFRNSSDSDKNTSSSIIQNLRNEVNRLKVVNNELYKHCMKQNLEAVKKITPIKLCQN</sequence>
<reference evidence="4" key="1">
    <citation type="submission" date="2022-01" db="UniProtKB">
        <authorList>
            <consortium name="EnsemblMetazoa"/>
        </authorList>
    </citation>
    <scope>IDENTIFICATION</scope>
</reference>
<dbReference type="EnsemblMetazoa" id="XM_014404667.2">
    <property type="protein sequence ID" value="XP_014260153.1"/>
    <property type="gene ID" value="LOC106672881"/>
</dbReference>
<dbReference type="SMART" id="SM00320">
    <property type="entry name" value="WD40"/>
    <property type="match status" value="3"/>
</dbReference>
<dbReference type="KEGG" id="clec:106672881"/>
<dbReference type="GO" id="GO:0005656">
    <property type="term" value="C:nuclear pre-replicative complex"/>
    <property type="evidence" value="ECO:0007669"/>
    <property type="project" value="TreeGrafter"/>
</dbReference>
<dbReference type="GeneID" id="106672881"/>
<protein>
    <recommendedName>
        <fullName evidence="6">WD repeat-containing protein 18</fullName>
    </recommendedName>
</protein>
<dbReference type="SUPFAM" id="SSF50978">
    <property type="entry name" value="WD40 repeat-like"/>
    <property type="match status" value="1"/>
</dbReference>
<dbReference type="Pfam" id="PF00400">
    <property type="entry name" value="WD40"/>
    <property type="match status" value="3"/>
</dbReference>
<evidence type="ECO:0000256" key="3">
    <source>
        <dbReference type="PROSITE-ProRule" id="PRU00221"/>
    </source>
</evidence>
<evidence type="ECO:0000256" key="1">
    <source>
        <dbReference type="ARBA" id="ARBA00022574"/>
    </source>
</evidence>
<dbReference type="InterPro" id="IPR019775">
    <property type="entry name" value="WD40_repeat_CS"/>
</dbReference>
<keyword evidence="5" id="KW-1185">Reference proteome</keyword>
<dbReference type="PROSITE" id="PS50294">
    <property type="entry name" value="WD_REPEATS_REGION"/>
    <property type="match status" value="2"/>
</dbReference>
<feature type="repeat" description="WD" evidence="3">
    <location>
        <begin position="117"/>
        <end position="158"/>
    </location>
</feature>
<name>A0A8I6S9Z0_CIMLE</name>
<proteinExistence type="predicted"/>
<dbReference type="PROSITE" id="PS00678">
    <property type="entry name" value="WD_REPEATS_1"/>
    <property type="match status" value="1"/>
</dbReference>
<keyword evidence="1 3" id="KW-0853">WD repeat</keyword>
<dbReference type="InterPro" id="IPR001680">
    <property type="entry name" value="WD40_rpt"/>
</dbReference>
<feature type="repeat" description="WD" evidence="3">
    <location>
        <begin position="255"/>
        <end position="296"/>
    </location>
</feature>
<dbReference type="InterPro" id="IPR045227">
    <property type="entry name" value="WDR18/Ipi3/RID3"/>
</dbReference>
<accession>A0A8I6S9Z0</accession>
<dbReference type="PRINTS" id="PR00320">
    <property type="entry name" value="GPROTEINBRPT"/>
</dbReference>
<dbReference type="EnsemblMetazoa" id="XM_014404666.2">
    <property type="protein sequence ID" value="XP_014260152.1"/>
    <property type="gene ID" value="LOC106672881"/>
</dbReference>
<evidence type="ECO:0000313" key="4">
    <source>
        <dbReference type="EnsemblMetazoa" id="XP_014260153.1"/>
    </source>
</evidence>
<dbReference type="PANTHER" id="PTHR18763">
    <property type="entry name" value="WD-REPEAT PROTEIN 18"/>
    <property type="match status" value="1"/>
</dbReference>
<evidence type="ECO:0000256" key="2">
    <source>
        <dbReference type="ARBA" id="ARBA00022737"/>
    </source>
</evidence>
<dbReference type="Gene3D" id="2.130.10.10">
    <property type="entry name" value="YVTN repeat-like/Quinoprotein amine dehydrogenase"/>
    <property type="match status" value="2"/>
</dbReference>
<dbReference type="GO" id="GO:0006364">
    <property type="term" value="P:rRNA processing"/>
    <property type="evidence" value="ECO:0007669"/>
    <property type="project" value="TreeGrafter"/>
</dbReference>
<dbReference type="PROSITE" id="PS50082">
    <property type="entry name" value="WD_REPEATS_2"/>
    <property type="match status" value="2"/>
</dbReference>
<dbReference type="OrthoDB" id="756370at2759"/>
<keyword evidence="2" id="KW-0677">Repeat</keyword>
<dbReference type="AlphaFoldDB" id="A0A8I6S9Z0"/>
<dbReference type="RefSeq" id="XP_014260153.1">
    <property type="nucleotide sequence ID" value="XM_014404667.2"/>
</dbReference>
<evidence type="ECO:0000313" key="5">
    <source>
        <dbReference type="Proteomes" id="UP000494040"/>
    </source>
</evidence>